<dbReference type="OrthoDB" id="116375at2759"/>
<name>A0A5J4U5R0_9EUKA</name>
<protein>
    <submittedName>
        <fullName evidence="1">Uncharacterized protein</fullName>
    </submittedName>
</protein>
<accession>A0A5J4U5R0</accession>
<dbReference type="EMBL" id="SNRW01019642">
    <property type="protein sequence ID" value="KAA6366196.1"/>
    <property type="molecule type" value="Genomic_DNA"/>
</dbReference>
<sequence length="163" mass="18798">YRHNNKVKGYINQDEKAKRDTTINVNEDDIDWIRDKAASKTCHLYHNKFTKENKPTLDCIDGSIRHTKQNCQLACQICNIVKADKDNDISKQKIQLMKYAIHEHLPITINNESILGSAFEGEGQNNANEVIEEVQYMVSESPRQFKCNKPPQQAVFTLDNSKF</sequence>
<proteinExistence type="predicted"/>
<gene>
    <name evidence="1" type="ORF">EZS28_038277</name>
</gene>
<dbReference type="AlphaFoldDB" id="A0A5J4U5R0"/>
<feature type="non-terminal residue" evidence="1">
    <location>
        <position position="1"/>
    </location>
</feature>
<dbReference type="Proteomes" id="UP000324800">
    <property type="component" value="Unassembled WGS sequence"/>
</dbReference>
<evidence type="ECO:0000313" key="1">
    <source>
        <dbReference type="EMBL" id="KAA6366196.1"/>
    </source>
</evidence>
<organism evidence="1 2">
    <name type="scientific">Streblomastix strix</name>
    <dbReference type="NCBI Taxonomy" id="222440"/>
    <lineage>
        <taxon>Eukaryota</taxon>
        <taxon>Metamonada</taxon>
        <taxon>Preaxostyla</taxon>
        <taxon>Oxymonadida</taxon>
        <taxon>Streblomastigidae</taxon>
        <taxon>Streblomastix</taxon>
    </lineage>
</organism>
<comment type="caution">
    <text evidence="1">The sequence shown here is derived from an EMBL/GenBank/DDBJ whole genome shotgun (WGS) entry which is preliminary data.</text>
</comment>
<dbReference type="Gene3D" id="3.30.40.220">
    <property type="match status" value="1"/>
</dbReference>
<reference evidence="1 2" key="1">
    <citation type="submission" date="2019-03" db="EMBL/GenBank/DDBJ databases">
        <title>Single cell metagenomics reveals metabolic interactions within the superorganism composed of flagellate Streblomastix strix and complex community of Bacteroidetes bacteria on its surface.</title>
        <authorList>
            <person name="Treitli S.C."/>
            <person name="Kolisko M."/>
            <person name="Husnik F."/>
            <person name="Keeling P."/>
            <person name="Hampl V."/>
        </authorList>
    </citation>
    <scope>NUCLEOTIDE SEQUENCE [LARGE SCALE GENOMIC DNA]</scope>
    <source>
        <strain evidence="1">ST1C</strain>
    </source>
</reference>
<evidence type="ECO:0000313" key="2">
    <source>
        <dbReference type="Proteomes" id="UP000324800"/>
    </source>
</evidence>